<organism evidence="9 10">
    <name type="scientific">Volvox africanus</name>
    <dbReference type="NCBI Taxonomy" id="51714"/>
    <lineage>
        <taxon>Eukaryota</taxon>
        <taxon>Viridiplantae</taxon>
        <taxon>Chlorophyta</taxon>
        <taxon>core chlorophytes</taxon>
        <taxon>Chlorophyceae</taxon>
        <taxon>CS clade</taxon>
        <taxon>Chlamydomonadales</taxon>
        <taxon>Volvocaceae</taxon>
        <taxon>Volvox</taxon>
    </lineage>
</organism>
<evidence type="ECO:0000256" key="4">
    <source>
        <dbReference type="ARBA" id="ARBA00023125"/>
    </source>
</evidence>
<keyword evidence="3" id="KW-0175">Coiled coil</keyword>
<keyword evidence="4" id="KW-0238">DNA-binding</keyword>
<dbReference type="PROSITE" id="PS51519">
    <property type="entry name" value="RWP_RK"/>
    <property type="match status" value="1"/>
</dbReference>
<keyword evidence="5" id="KW-0804">Transcription</keyword>
<dbReference type="InterPro" id="IPR003035">
    <property type="entry name" value="RWP-RK_dom"/>
</dbReference>
<evidence type="ECO:0000256" key="3">
    <source>
        <dbReference type="ARBA" id="ARBA00023054"/>
    </source>
</evidence>
<dbReference type="PANTHER" id="PTHR46373:SF2">
    <property type="entry name" value="RWP-RK DOMAIN-CONTAINING PROTEIN"/>
    <property type="match status" value="1"/>
</dbReference>
<evidence type="ECO:0000256" key="2">
    <source>
        <dbReference type="ARBA" id="ARBA00023015"/>
    </source>
</evidence>
<keyword evidence="6" id="KW-0539">Nucleus</keyword>
<keyword evidence="10" id="KW-1185">Reference proteome</keyword>
<feature type="region of interest" description="Disordered" evidence="7">
    <location>
        <begin position="44"/>
        <end position="69"/>
    </location>
</feature>
<sequence length="1326" mass="136201">METCMQPAGEINLQGITSAAVHGQRRSLGGTANSESCGIPPRHALMKNSRGPPVGRAGKHFGAESRERSYSDMDDLELATDNLDDSLSLSELQSVYHLPSKDAARSLNVSLSRLKRSCRTHNLLRWPHRKLSSLTNLQETITCDKNMKLFDKQRILQQIVNEIAAVRANPDHTIDPRLDEIRQAKYKLKYYHKTKHLHASFSAAARKRRHSSGCAERSHDFSHSFVCATSAPTATTATVTATYALVGVAPQQLSLSLPSTGPQPVGGDAPFAAGARPPVSSTSLHTSANAQDGTITTVAAVVHGDRSGGDSVEHRLALASPAPAPRFGSGGVYSHGGAFGLYSAGSAKCSVDGSGSGGCSVRKHSRNPDVLSTATFLTGRPMAVIPPLTAGRLSEPNAGTDRMAAPMWSFPSRQSGSPPSASSGEVNFVLQQRHEEQLLQQRQWQHLHQHELLRWEQQQVQLAAVRRHSVGIMDETSGAVHPLPGMASCGRQSATSLDGGTVPAADGGSAGRGRGAAVSHAGLHNTPWTLTPPTTQPAMAPPQTQNSFRTWVVHQAPASSPPAPASSGPAAGGGCGIGIGGGDPAMQSAGNFSGAGELASSNDTFLLGPEALHQSAVELQPPSGPISGFATFGGHALFGEIAGVHGGSNPAKPSMPYSHGVVNTSCPPPRCSSTGDPQVAAQLARQASAPHPSFTSTGCGGSGFSGDSSRCKGVAGERYGGSARALGALQDGVNRGRFHSVDGFELQKGSGLPPRQSQTGDQLSFQAAAAAAALGANAGASGGSNSGAGRSGGTMFRFEACMGISLSHGAMAPSWYAPEAPARIAGLVPEPTAAAAAPPSHGSHIPFAQKLEALLEPQPYQAQWPHERNEEHQQQQLLEYVRQQGHCSHTQPLPLNMAHALATQLDDQHPHPDMHQVQQQQHNVYFTSLSSGAGGGGAGTAANVESRPSPTPSMLEATFFSTPYAEYGGDGTPASAAARRSTLDKVSAANGYLAIEAVGGASAGLEPPQRRGGVVSAAVATGVEAGASYFTGAFATIPVATAAATGASFTAEVRSSNSSGAIATPEVAVGGQEKMRGMTMTGAGNIGTAGSEFLRSADGSNRISGMPTGVATLAASGLALPSAAAASAPGRAITTGVPCRLPSAAIRTPCGAAHYPFHGFADAMACVGGDWNSSGRGRGGGADGIPSRQEKERREVLGDIPPGQKPQPPPPQQQPKQQMQGQAQKQKEMQQQIPQFHFEKVVETCGGLFSLDHARVVTAPSGAAEANAFPGAGPAAAGAEAAAGRSGGGGVDMTGREQAESGELGSGAIGSSPTAALLVSLDWLLD</sequence>
<evidence type="ECO:0000256" key="5">
    <source>
        <dbReference type="ARBA" id="ARBA00023163"/>
    </source>
</evidence>
<feature type="region of interest" description="Disordered" evidence="7">
    <location>
        <begin position="1198"/>
        <end position="1231"/>
    </location>
</feature>
<accession>A0ABQ5SB86</accession>
<dbReference type="PANTHER" id="PTHR46373">
    <property type="entry name" value="PROTEIN RKD4"/>
    <property type="match status" value="1"/>
</dbReference>
<dbReference type="EMBL" id="BSDZ01000042">
    <property type="protein sequence ID" value="GLI66815.1"/>
    <property type="molecule type" value="Genomic_DNA"/>
</dbReference>
<name>A0ABQ5SB86_9CHLO</name>
<proteinExistence type="predicted"/>
<feature type="compositionally biased region" description="Low complexity" evidence="7">
    <location>
        <begin position="1214"/>
        <end position="1231"/>
    </location>
</feature>
<evidence type="ECO:0000313" key="9">
    <source>
        <dbReference type="EMBL" id="GLI66815.1"/>
    </source>
</evidence>
<evidence type="ECO:0000256" key="6">
    <source>
        <dbReference type="ARBA" id="ARBA00023242"/>
    </source>
</evidence>
<evidence type="ECO:0000256" key="1">
    <source>
        <dbReference type="ARBA" id="ARBA00004049"/>
    </source>
</evidence>
<protein>
    <recommendedName>
        <fullName evidence="8">RWP-RK domain-containing protein</fullName>
    </recommendedName>
</protein>
<evidence type="ECO:0000256" key="7">
    <source>
        <dbReference type="SAM" id="MobiDB-lite"/>
    </source>
</evidence>
<feature type="domain" description="RWP-RK" evidence="8">
    <location>
        <begin position="66"/>
        <end position="154"/>
    </location>
</feature>
<dbReference type="Pfam" id="PF02042">
    <property type="entry name" value="RWP-RK"/>
    <property type="match status" value="1"/>
</dbReference>
<comment type="caution">
    <text evidence="9">The sequence shown here is derived from an EMBL/GenBank/DDBJ whole genome shotgun (WGS) entry which is preliminary data.</text>
</comment>
<gene>
    <name evidence="9" type="ORF">VaNZ11_010784</name>
</gene>
<keyword evidence="2" id="KW-0805">Transcription regulation</keyword>
<evidence type="ECO:0000259" key="8">
    <source>
        <dbReference type="PROSITE" id="PS51519"/>
    </source>
</evidence>
<dbReference type="InterPro" id="IPR044607">
    <property type="entry name" value="RKD-like"/>
</dbReference>
<evidence type="ECO:0000313" key="10">
    <source>
        <dbReference type="Proteomes" id="UP001165090"/>
    </source>
</evidence>
<reference evidence="9 10" key="1">
    <citation type="journal article" date="2023" name="IScience">
        <title>Expanded male sex-determining region conserved during the evolution of homothallism in the green alga Volvox.</title>
        <authorList>
            <person name="Yamamoto K."/>
            <person name="Matsuzaki R."/>
            <person name="Mahakham W."/>
            <person name="Heman W."/>
            <person name="Sekimoto H."/>
            <person name="Kawachi M."/>
            <person name="Minakuchi Y."/>
            <person name="Toyoda A."/>
            <person name="Nozaki H."/>
        </authorList>
    </citation>
    <scope>NUCLEOTIDE SEQUENCE [LARGE SCALE GENOMIC DNA]</scope>
    <source>
        <strain evidence="9 10">NIES-4468</strain>
    </source>
</reference>
<comment type="function">
    <text evidence="1">Putative transcription factor.</text>
</comment>
<feature type="compositionally biased region" description="Pro residues" evidence="7">
    <location>
        <begin position="1203"/>
        <end position="1213"/>
    </location>
</feature>
<dbReference type="Proteomes" id="UP001165090">
    <property type="component" value="Unassembled WGS sequence"/>
</dbReference>